<name>A0A4C1TXI9_EUMVA</name>
<accession>A0A4C1TXI9</accession>
<gene>
    <name evidence="2" type="ORF">EVAR_93183_1</name>
</gene>
<dbReference type="Proteomes" id="UP000299102">
    <property type="component" value="Unassembled WGS sequence"/>
</dbReference>
<evidence type="ECO:0000256" key="1">
    <source>
        <dbReference type="SAM" id="MobiDB-lite"/>
    </source>
</evidence>
<reference evidence="2 3" key="1">
    <citation type="journal article" date="2019" name="Commun. Biol.">
        <title>The bagworm genome reveals a unique fibroin gene that provides high tensile strength.</title>
        <authorList>
            <person name="Kono N."/>
            <person name="Nakamura H."/>
            <person name="Ohtoshi R."/>
            <person name="Tomita M."/>
            <person name="Numata K."/>
            <person name="Arakawa K."/>
        </authorList>
    </citation>
    <scope>NUCLEOTIDE SEQUENCE [LARGE SCALE GENOMIC DNA]</scope>
</reference>
<proteinExistence type="predicted"/>
<organism evidence="2 3">
    <name type="scientific">Eumeta variegata</name>
    <name type="common">Bagworm moth</name>
    <name type="synonym">Eumeta japonica</name>
    <dbReference type="NCBI Taxonomy" id="151549"/>
    <lineage>
        <taxon>Eukaryota</taxon>
        <taxon>Metazoa</taxon>
        <taxon>Ecdysozoa</taxon>
        <taxon>Arthropoda</taxon>
        <taxon>Hexapoda</taxon>
        <taxon>Insecta</taxon>
        <taxon>Pterygota</taxon>
        <taxon>Neoptera</taxon>
        <taxon>Endopterygota</taxon>
        <taxon>Lepidoptera</taxon>
        <taxon>Glossata</taxon>
        <taxon>Ditrysia</taxon>
        <taxon>Tineoidea</taxon>
        <taxon>Psychidae</taxon>
        <taxon>Oiketicinae</taxon>
        <taxon>Eumeta</taxon>
    </lineage>
</organism>
<sequence length="212" mass="23567">MSSIIKGQASIIIESRTGVKIENGDRDRNKRPDKASLRVSANKCITERKTRGVVEDGNRLRPLSLQLRRQGSHRITQVARQLGPPLEYIVLFIRTAVTPASRFRVEARHGITILLQVSARDSARMDIERIPTSSLLVGHTINLKLDFDPGPALDSAPCPASNSDSATSHDSDFHEAGRNECSSHREVSKFTAYARIYTQKSEIGRLVRHMTA</sequence>
<keyword evidence="3" id="KW-1185">Reference proteome</keyword>
<protein>
    <submittedName>
        <fullName evidence="2">Uncharacterized protein</fullName>
    </submittedName>
</protein>
<evidence type="ECO:0000313" key="2">
    <source>
        <dbReference type="EMBL" id="GBP18755.1"/>
    </source>
</evidence>
<dbReference type="EMBL" id="BGZK01000101">
    <property type="protein sequence ID" value="GBP18755.1"/>
    <property type="molecule type" value="Genomic_DNA"/>
</dbReference>
<comment type="caution">
    <text evidence="2">The sequence shown here is derived from an EMBL/GenBank/DDBJ whole genome shotgun (WGS) entry which is preliminary data.</text>
</comment>
<feature type="compositionally biased region" description="Basic and acidic residues" evidence="1">
    <location>
        <begin position="167"/>
        <end position="180"/>
    </location>
</feature>
<evidence type="ECO:0000313" key="3">
    <source>
        <dbReference type="Proteomes" id="UP000299102"/>
    </source>
</evidence>
<dbReference type="AlphaFoldDB" id="A0A4C1TXI9"/>
<feature type="region of interest" description="Disordered" evidence="1">
    <location>
        <begin position="154"/>
        <end position="180"/>
    </location>
</feature>